<dbReference type="RefSeq" id="WP_138154559.1">
    <property type="nucleotide sequence ID" value="NZ_CAMCCI010000030.1"/>
</dbReference>
<dbReference type="EMBL" id="JRPJ02000009">
    <property type="protein sequence ID" value="TLE11074.1"/>
    <property type="molecule type" value="Genomic_DNA"/>
</dbReference>
<proteinExistence type="predicted"/>
<evidence type="ECO:0000313" key="2">
    <source>
        <dbReference type="Proteomes" id="UP000029857"/>
    </source>
</evidence>
<accession>A0A4U8UB32</accession>
<dbReference type="AlphaFoldDB" id="A0A4U8UB32"/>
<name>A0A4U8UB32_9HELI</name>
<dbReference type="Proteomes" id="UP000029857">
    <property type="component" value="Unassembled WGS sequence"/>
</dbReference>
<gene>
    <name evidence="1" type="ORF">LS79_003725</name>
</gene>
<protein>
    <submittedName>
        <fullName evidence="1">Uncharacterized protein</fullName>
    </submittedName>
</protein>
<reference evidence="1 2" key="1">
    <citation type="journal article" date="2014" name="Genome Announc.">
        <title>Draft genome sequences of eight enterohepatic helicobacter species isolated from both laboratory and wild rodents.</title>
        <authorList>
            <person name="Sheh A."/>
            <person name="Shen Z."/>
            <person name="Fox J.G."/>
        </authorList>
    </citation>
    <scope>NUCLEOTIDE SEQUENCE [LARGE SCALE GENOMIC DNA]</scope>
    <source>
        <strain evidence="1 2">ATCC 49320</strain>
    </source>
</reference>
<evidence type="ECO:0000313" key="1">
    <source>
        <dbReference type="EMBL" id="TLE11074.1"/>
    </source>
</evidence>
<organism evidence="1 2">
    <name type="scientific">Helicobacter bilis</name>
    <dbReference type="NCBI Taxonomy" id="37372"/>
    <lineage>
        <taxon>Bacteria</taxon>
        <taxon>Pseudomonadati</taxon>
        <taxon>Campylobacterota</taxon>
        <taxon>Epsilonproteobacteria</taxon>
        <taxon>Campylobacterales</taxon>
        <taxon>Helicobacteraceae</taxon>
        <taxon>Helicobacter</taxon>
    </lineage>
</organism>
<sequence length="94" mass="10992">MSVLFTSTFFGISLLYANLHAKVLNECVSDTHRQRGCIEKMYWLTEIGESAIVRFQVPYHNGKREGLYNTLMRVEILILRYYTKMIKNGLEIIT</sequence>
<comment type="caution">
    <text evidence="1">The sequence shown here is derived from an EMBL/GenBank/DDBJ whole genome shotgun (WGS) entry which is preliminary data.</text>
</comment>